<dbReference type="Proteomes" id="UP000515908">
    <property type="component" value="Chromosome 08"/>
</dbReference>
<organism evidence="1 2">
    <name type="scientific">Angomonas deanei</name>
    <dbReference type="NCBI Taxonomy" id="59799"/>
    <lineage>
        <taxon>Eukaryota</taxon>
        <taxon>Discoba</taxon>
        <taxon>Euglenozoa</taxon>
        <taxon>Kinetoplastea</taxon>
        <taxon>Metakinetoplastina</taxon>
        <taxon>Trypanosomatida</taxon>
        <taxon>Trypanosomatidae</taxon>
        <taxon>Strigomonadinae</taxon>
        <taxon>Angomonas</taxon>
    </lineage>
</organism>
<evidence type="ECO:0000313" key="2">
    <source>
        <dbReference type="Proteomes" id="UP000515908"/>
    </source>
</evidence>
<reference evidence="1 2" key="1">
    <citation type="submission" date="2020-08" db="EMBL/GenBank/DDBJ databases">
        <authorList>
            <person name="Newling K."/>
            <person name="Davey J."/>
            <person name="Forrester S."/>
        </authorList>
    </citation>
    <scope>NUCLEOTIDE SEQUENCE [LARGE SCALE GENOMIC DNA]</scope>
    <source>
        <strain evidence="2">Crithidia deanei Carvalho (ATCC PRA-265)</strain>
    </source>
</reference>
<dbReference type="VEuPathDB" id="TriTrypDB:ADEAN_000449600"/>
<accession>A0A7G2CB64</accession>
<evidence type="ECO:0000313" key="1">
    <source>
        <dbReference type="EMBL" id="CAD2217018.1"/>
    </source>
</evidence>
<name>A0A7G2CB64_9TRYP</name>
<protein>
    <submittedName>
        <fullName evidence="1">Uncharacterized protein</fullName>
    </submittedName>
</protein>
<sequence length="106" mass="11902">MTVFVFVREKPLVLFGVVDRFVTAVAQRVNVLPFPAPAPTVLDLLRWNVAEEDMVLVIFEEFVRVSPCCCRWAVTEMPAFDDGVRASFVPGMTVKEAVLSNVDLDR</sequence>
<proteinExistence type="predicted"/>
<keyword evidence="2" id="KW-1185">Reference proteome</keyword>
<gene>
    <name evidence="1" type="ORF">ADEAN_000449600</name>
</gene>
<dbReference type="EMBL" id="LR877152">
    <property type="protein sequence ID" value="CAD2217018.1"/>
    <property type="molecule type" value="Genomic_DNA"/>
</dbReference>
<dbReference type="AlphaFoldDB" id="A0A7G2CB64"/>